<keyword evidence="5" id="KW-1185">Reference proteome</keyword>
<evidence type="ECO:0000259" key="3">
    <source>
        <dbReference type="PROSITE" id="PS50157"/>
    </source>
</evidence>
<dbReference type="AlphaFoldDB" id="A0A0C3QCG9"/>
<dbReference type="GO" id="GO:0008270">
    <property type="term" value="F:zinc ion binding"/>
    <property type="evidence" value="ECO:0007669"/>
    <property type="project" value="UniProtKB-KW"/>
</dbReference>
<gene>
    <name evidence="4" type="ORF">M407DRAFT_230633</name>
</gene>
<organism evidence="4 5">
    <name type="scientific">Tulasnella calospora MUT 4182</name>
    <dbReference type="NCBI Taxonomy" id="1051891"/>
    <lineage>
        <taxon>Eukaryota</taxon>
        <taxon>Fungi</taxon>
        <taxon>Dikarya</taxon>
        <taxon>Basidiomycota</taxon>
        <taxon>Agaricomycotina</taxon>
        <taxon>Agaricomycetes</taxon>
        <taxon>Cantharellales</taxon>
        <taxon>Tulasnellaceae</taxon>
        <taxon>Tulasnella</taxon>
    </lineage>
</organism>
<proteinExistence type="predicted"/>
<dbReference type="STRING" id="1051891.A0A0C3QCG9"/>
<reference evidence="4 5" key="1">
    <citation type="submission" date="2014-04" db="EMBL/GenBank/DDBJ databases">
        <authorList>
            <consortium name="DOE Joint Genome Institute"/>
            <person name="Kuo A."/>
            <person name="Girlanda M."/>
            <person name="Perotto S."/>
            <person name="Kohler A."/>
            <person name="Nagy L.G."/>
            <person name="Floudas D."/>
            <person name="Copeland A."/>
            <person name="Barry K.W."/>
            <person name="Cichocki N."/>
            <person name="Veneault-Fourrey C."/>
            <person name="LaButti K."/>
            <person name="Lindquist E.A."/>
            <person name="Lipzen A."/>
            <person name="Lundell T."/>
            <person name="Morin E."/>
            <person name="Murat C."/>
            <person name="Sun H."/>
            <person name="Tunlid A."/>
            <person name="Henrissat B."/>
            <person name="Grigoriev I.V."/>
            <person name="Hibbett D.S."/>
            <person name="Martin F."/>
            <person name="Nordberg H.P."/>
            <person name="Cantor M.N."/>
            <person name="Hua S.X."/>
        </authorList>
    </citation>
    <scope>NUCLEOTIDE SEQUENCE [LARGE SCALE GENOMIC DNA]</scope>
    <source>
        <strain evidence="4 5">MUT 4182</strain>
    </source>
</reference>
<dbReference type="HOGENOM" id="CLU_1122410_0_0_1"/>
<name>A0A0C3QCG9_9AGAM</name>
<evidence type="ECO:0000256" key="2">
    <source>
        <dbReference type="SAM" id="MobiDB-lite"/>
    </source>
</evidence>
<feature type="compositionally biased region" description="Polar residues" evidence="2">
    <location>
        <begin position="86"/>
        <end position="97"/>
    </location>
</feature>
<feature type="domain" description="C2H2-type" evidence="3">
    <location>
        <begin position="50"/>
        <end position="78"/>
    </location>
</feature>
<dbReference type="InterPro" id="IPR013087">
    <property type="entry name" value="Znf_C2H2_type"/>
</dbReference>
<dbReference type="Proteomes" id="UP000054248">
    <property type="component" value="Unassembled WGS sequence"/>
</dbReference>
<keyword evidence="1" id="KW-0479">Metal-binding</keyword>
<accession>A0A0C3QCG9</accession>
<dbReference type="Gene3D" id="3.30.160.60">
    <property type="entry name" value="Classic Zinc Finger"/>
    <property type="match status" value="1"/>
</dbReference>
<protein>
    <recommendedName>
        <fullName evidence="3">C2H2-type domain-containing protein</fullName>
    </recommendedName>
</protein>
<evidence type="ECO:0000313" key="4">
    <source>
        <dbReference type="EMBL" id="KIO28400.1"/>
    </source>
</evidence>
<evidence type="ECO:0000313" key="5">
    <source>
        <dbReference type="Proteomes" id="UP000054248"/>
    </source>
</evidence>
<dbReference type="PROSITE" id="PS50157">
    <property type="entry name" value="ZINC_FINGER_C2H2_2"/>
    <property type="match status" value="1"/>
</dbReference>
<feature type="compositionally biased region" description="Low complexity" evidence="2">
    <location>
        <begin position="160"/>
        <end position="170"/>
    </location>
</feature>
<feature type="non-terminal residue" evidence="4">
    <location>
        <position position="1"/>
    </location>
</feature>
<sequence>ASIQPVGRPFPSCFNCENTKQCTLSTARSSALDALRLSPAGTISNDTVVYRCGGCHWRFTRRDALRRHKANVKSSEACAQEAIEQGQANPSDIQSSTRRVKAVAPSDTMGADELEEGELPKDAVAVAQDRATVLHPLLQRHVTDKLSGSRKATRPGGSPPSGLSLSTTSAGGLTAAAPLPEVSSSGLPPKPSLLVGYNLNEEQTRLLERVIAAASDAARMQAELEAQLELENEEQPYAGGGDDGQEGG</sequence>
<reference evidence="5" key="2">
    <citation type="submission" date="2015-01" db="EMBL/GenBank/DDBJ databases">
        <title>Evolutionary Origins and Diversification of the Mycorrhizal Mutualists.</title>
        <authorList>
            <consortium name="DOE Joint Genome Institute"/>
            <consortium name="Mycorrhizal Genomics Consortium"/>
            <person name="Kohler A."/>
            <person name="Kuo A."/>
            <person name="Nagy L.G."/>
            <person name="Floudas D."/>
            <person name="Copeland A."/>
            <person name="Barry K.W."/>
            <person name="Cichocki N."/>
            <person name="Veneault-Fourrey C."/>
            <person name="LaButti K."/>
            <person name="Lindquist E.A."/>
            <person name="Lipzen A."/>
            <person name="Lundell T."/>
            <person name="Morin E."/>
            <person name="Murat C."/>
            <person name="Riley R."/>
            <person name="Ohm R."/>
            <person name="Sun H."/>
            <person name="Tunlid A."/>
            <person name="Henrissat B."/>
            <person name="Grigoriev I.V."/>
            <person name="Hibbett D.S."/>
            <person name="Martin F."/>
        </authorList>
    </citation>
    <scope>NUCLEOTIDE SEQUENCE [LARGE SCALE GENOMIC DNA]</scope>
    <source>
        <strain evidence="5">MUT 4182</strain>
    </source>
</reference>
<keyword evidence="1" id="KW-0862">Zinc</keyword>
<dbReference type="OrthoDB" id="8922241at2759"/>
<dbReference type="EMBL" id="KN822995">
    <property type="protein sequence ID" value="KIO28400.1"/>
    <property type="molecule type" value="Genomic_DNA"/>
</dbReference>
<feature type="region of interest" description="Disordered" evidence="2">
    <location>
        <begin position="138"/>
        <end position="170"/>
    </location>
</feature>
<evidence type="ECO:0000256" key="1">
    <source>
        <dbReference type="PROSITE-ProRule" id="PRU00042"/>
    </source>
</evidence>
<keyword evidence="1" id="KW-0863">Zinc-finger</keyword>
<feature type="region of interest" description="Disordered" evidence="2">
    <location>
        <begin position="228"/>
        <end position="248"/>
    </location>
</feature>
<feature type="region of interest" description="Disordered" evidence="2">
    <location>
        <begin position="84"/>
        <end position="117"/>
    </location>
</feature>